<proteinExistence type="predicted"/>
<dbReference type="EMBL" id="JAUCMN010000004">
    <property type="protein sequence ID" value="MDM7891530.1"/>
    <property type="molecule type" value="Genomic_DNA"/>
</dbReference>
<dbReference type="RefSeq" id="WP_289473307.1">
    <property type="nucleotide sequence ID" value="NZ_JAUCMN010000004.1"/>
</dbReference>
<dbReference type="Proteomes" id="UP001236404">
    <property type="component" value="Unassembled WGS sequence"/>
</dbReference>
<sequence>MSLLSDAMRSTFTTKCVVCGAVIRKRDALDHEGLAFCSVLHEAEYIVATLD</sequence>
<accession>A0ABT7TPK1</accession>
<reference evidence="1 2" key="1">
    <citation type="submission" date="2023-06" db="EMBL/GenBank/DDBJ databases">
        <authorList>
            <person name="Feng G."/>
            <person name="Li J."/>
            <person name="Zhu H."/>
        </authorList>
    </citation>
    <scope>NUCLEOTIDE SEQUENCE [LARGE SCALE GENOMIC DNA]</scope>
    <source>
        <strain evidence="1 2">RHCKG28</strain>
    </source>
</reference>
<evidence type="ECO:0000313" key="2">
    <source>
        <dbReference type="Proteomes" id="UP001236404"/>
    </source>
</evidence>
<organism evidence="1 2">
    <name type="scientific">Curtobacterium caseinilyticum</name>
    <dbReference type="NCBI Taxonomy" id="3055137"/>
    <lineage>
        <taxon>Bacteria</taxon>
        <taxon>Bacillati</taxon>
        <taxon>Actinomycetota</taxon>
        <taxon>Actinomycetes</taxon>
        <taxon>Micrococcales</taxon>
        <taxon>Microbacteriaceae</taxon>
        <taxon>Curtobacterium</taxon>
    </lineage>
</organism>
<evidence type="ECO:0000313" key="1">
    <source>
        <dbReference type="EMBL" id="MDM7891530.1"/>
    </source>
</evidence>
<gene>
    <name evidence="1" type="ORF">QUG93_07515</name>
</gene>
<name>A0ABT7TPK1_9MICO</name>
<protein>
    <submittedName>
        <fullName evidence="1">Uncharacterized protein</fullName>
    </submittedName>
</protein>
<comment type="caution">
    <text evidence="1">The sequence shown here is derived from an EMBL/GenBank/DDBJ whole genome shotgun (WGS) entry which is preliminary data.</text>
</comment>
<keyword evidence="2" id="KW-1185">Reference proteome</keyword>